<protein>
    <submittedName>
        <fullName evidence="2">Uncharacterized protein</fullName>
    </submittedName>
</protein>
<sequence>MGEEEKSATDPFAPAVPPDAAHHAPGAGFMRPRRFIRVHSQSLRQGTAHGSDTWRSSPIAGSTRHE</sequence>
<dbReference type="Proteomes" id="UP000316798">
    <property type="component" value="Chromosome"/>
</dbReference>
<dbReference type="AlphaFoldDB" id="A0A515DAB6"/>
<proteinExistence type="predicted"/>
<dbReference type="EMBL" id="CP035503">
    <property type="protein sequence ID" value="QDL37349.1"/>
    <property type="molecule type" value="Genomic_DNA"/>
</dbReference>
<accession>A0A515DAB6</accession>
<dbReference type="RefSeq" id="WP_142818519.1">
    <property type="nucleotide sequence ID" value="NZ_CP035503.1"/>
</dbReference>
<reference evidence="2 3" key="1">
    <citation type="submission" date="2019-01" db="EMBL/GenBank/DDBJ databases">
        <title>Genomic insights into a novel species Rhodoferax sp.</title>
        <authorList>
            <person name="Jin L."/>
        </authorList>
    </citation>
    <scope>NUCLEOTIDE SEQUENCE [LARGE SCALE GENOMIC DNA]</scope>
    <source>
        <strain evidence="2 3">CHu59-6-5</strain>
    </source>
</reference>
<evidence type="ECO:0000313" key="2">
    <source>
        <dbReference type="EMBL" id="QDL37349.1"/>
    </source>
</evidence>
<feature type="compositionally biased region" description="Polar residues" evidence="1">
    <location>
        <begin position="39"/>
        <end position="60"/>
    </location>
</feature>
<evidence type="ECO:0000313" key="3">
    <source>
        <dbReference type="Proteomes" id="UP000316798"/>
    </source>
</evidence>
<dbReference type="KEGG" id="rhf:EUB48_08735"/>
<evidence type="ECO:0000256" key="1">
    <source>
        <dbReference type="SAM" id="MobiDB-lite"/>
    </source>
</evidence>
<name>A0A515DAB6_9BURK</name>
<gene>
    <name evidence="2" type="ORF">EUB48_08735</name>
</gene>
<feature type="region of interest" description="Disordered" evidence="1">
    <location>
        <begin position="1"/>
        <end position="66"/>
    </location>
</feature>
<keyword evidence="3" id="KW-1185">Reference proteome</keyword>
<organism evidence="2 3">
    <name type="scientific">Rhodoferax sediminis</name>
    <dbReference type="NCBI Taxonomy" id="2509614"/>
    <lineage>
        <taxon>Bacteria</taxon>
        <taxon>Pseudomonadati</taxon>
        <taxon>Pseudomonadota</taxon>
        <taxon>Betaproteobacteria</taxon>
        <taxon>Burkholderiales</taxon>
        <taxon>Comamonadaceae</taxon>
        <taxon>Rhodoferax</taxon>
    </lineage>
</organism>